<dbReference type="EMBL" id="GG657454">
    <property type="protein sequence ID" value="OAT08087.1"/>
    <property type="molecule type" value="Genomic_DNA"/>
</dbReference>
<feature type="region of interest" description="Disordered" evidence="1">
    <location>
        <begin position="71"/>
        <end position="110"/>
    </location>
</feature>
<keyword evidence="3" id="KW-1185">Reference proteome</keyword>
<organism evidence="2 3">
    <name type="scientific">Blastomyces gilchristii (strain SLH14081)</name>
    <name type="common">Blastomyces dermatitidis</name>
    <dbReference type="NCBI Taxonomy" id="559298"/>
    <lineage>
        <taxon>Eukaryota</taxon>
        <taxon>Fungi</taxon>
        <taxon>Dikarya</taxon>
        <taxon>Ascomycota</taxon>
        <taxon>Pezizomycotina</taxon>
        <taxon>Eurotiomycetes</taxon>
        <taxon>Eurotiomycetidae</taxon>
        <taxon>Onygenales</taxon>
        <taxon>Ajellomycetaceae</taxon>
        <taxon>Blastomyces</taxon>
    </lineage>
</organism>
<dbReference type="KEGG" id="bgh:BDBG_04079"/>
<protein>
    <submittedName>
        <fullName evidence="2">Uncharacterized protein</fullName>
    </submittedName>
</protein>
<sequence length="134" mass="14858">MYVCAPSSYYQQASECSGGGVVRLKEPAMASNNALSKIGIKAKYRPDYGSLKDWAGSNAASCLPEFPSPRELRAKGTRAREDSIIMSQNNRQIKASNLRRPASASPFSPLRGQANYRRAWDIEKPADLNDQERF</sequence>
<dbReference type="VEuPathDB" id="FungiDB:BDBG_04079"/>
<evidence type="ECO:0000313" key="2">
    <source>
        <dbReference type="EMBL" id="OAT08087.1"/>
    </source>
</evidence>
<reference evidence="3" key="1">
    <citation type="journal article" date="2015" name="PLoS Genet.">
        <title>The dynamic genome and transcriptome of the human fungal pathogen Blastomyces and close relative Emmonsia.</title>
        <authorList>
            <person name="Munoz J.F."/>
            <person name="Gauthier G.M."/>
            <person name="Desjardins C.A."/>
            <person name="Gallo J.E."/>
            <person name="Holder J."/>
            <person name="Sullivan T.D."/>
            <person name="Marty A.J."/>
            <person name="Carmen J.C."/>
            <person name="Chen Z."/>
            <person name="Ding L."/>
            <person name="Gujja S."/>
            <person name="Magrini V."/>
            <person name="Misas E."/>
            <person name="Mitreva M."/>
            <person name="Priest M."/>
            <person name="Saif S."/>
            <person name="Whiston E.A."/>
            <person name="Young S."/>
            <person name="Zeng Q."/>
            <person name="Goldman W.E."/>
            <person name="Mardis E.R."/>
            <person name="Taylor J.W."/>
            <person name="McEwen J.G."/>
            <person name="Clay O.K."/>
            <person name="Klein B.S."/>
            <person name="Cuomo C.A."/>
        </authorList>
    </citation>
    <scope>NUCLEOTIDE SEQUENCE [LARGE SCALE GENOMIC DNA]</scope>
    <source>
        <strain evidence="3">SLH14081</strain>
    </source>
</reference>
<dbReference type="RefSeq" id="XP_002625210.2">
    <property type="nucleotide sequence ID" value="XM_002625164.2"/>
</dbReference>
<evidence type="ECO:0000313" key="3">
    <source>
        <dbReference type="Proteomes" id="UP000002038"/>
    </source>
</evidence>
<dbReference type="AlphaFoldDB" id="A0A179ULR5"/>
<dbReference type="GeneID" id="8504964"/>
<gene>
    <name evidence="2" type="ORF">BDBG_04079</name>
</gene>
<feature type="compositionally biased region" description="Basic and acidic residues" evidence="1">
    <location>
        <begin position="71"/>
        <end position="83"/>
    </location>
</feature>
<dbReference type="Proteomes" id="UP000002038">
    <property type="component" value="Unassembled WGS sequence"/>
</dbReference>
<accession>A0A179ULR5</accession>
<proteinExistence type="predicted"/>
<dbReference type="OrthoDB" id="3911301at2759"/>
<evidence type="ECO:0000256" key="1">
    <source>
        <dbReference type="SAM" id="MobiDB-lite"/>
    </source>
</evidence>
<feature type="compositionally biased region" description="Polar residues" evidence="1">
    <location>
        <begin position="85"/>
        <end position="95"/>
    </location>
</feature>
<name>A0A179ULR5_BLAGS</name>